<evidence type="ECO:0000256" key="2">
    <source>
        <dbReference type="ARBA" id="ARBA00001966"/>
    </source>
</evidence>
<dbReference type="SUPFAM" id="SSF55874">
    <property type="entry name" value="ATPase domain of HSP90 chaperone/DNA topoisomerase II/histidine kinase"/>
    <property type="match status" value="1"/>
</dbReference>
<dbReference type="GO" id="GO:0000155">
    <property type="term" value="F:phosphorelay sensor kinase activity"/>
    <property type="evidence" value="ECO:0007669"/>
    <property type="project" value="InterPro"/>
</dbReference>
<keyword evidence="17" id="KW-0812">Transmembrane</keyword>
<dbReference type="EMBL" id="WBVM01000001">
    <property type="protein sequence ID" value="KAB2812911.1"/>
    <property type="molecule type" value="Genomic_DNA"/>
</dbReference>
<feature type="transmembrane region" description="Helical" evidence="17">
    <location>
        <begin position="147"/>
        <end position="167"/>
    </location>
</feature>
<dbReference type="Gene3D" id="1.20.5.1930">
    <property type="match status" value="1"/>
</dbReference>
<comment type="cofactor">
    <cofactor evidence="2">
        <name>[4Fe-4S] cluster</name>
        <dbReference type="ChEBI" id="CHEBI:49883"/>
    </cofactor>
</comment>
<evidence type="ECO:0000256" key="5">
    <source>
        <dbReference type="ARBA" id="ARBA00017322"/>
    </source>
</evidence>
<dbReference type="InterPro" id="IPR003594">
    <property type="entry name" value="HATPase_dom"/>
</dbReference>
<accession>A0A7J5E3S6</accession>
<feature type="transmembrane region" description="Helical" evidence="17">
    <location>
        <begin position="29"/>
        <end position="46"/>
    </location>
</feature>
<dbReference type="InterPro" id="IPR011712">
    <property type="entry name" value="Sig_transdc_His_kin_sub3_dim/P"/>
</dbReference>
<keyword evidence="16" id="KW-0175">Coiled coil</keyword>
<organism evidence="19 20">
    <name type="scientific">Nocardioides simplex</name>
    <name type="common">Arthrobacter simplex</name>
    <dbReference type="NCBI Taxonomy" id="2045"/>
    <lineage>
        <taxon>Bacteria</taxon>
        <taxon>Bacillati</taxon>
        <taxon>Actinomycetota</taxon>
        <taxon>Actinomycetes</taxon>
        <taxon>Propionibacteriales</taxon>
        <taxon>Nocardioidaceae</taxon>
        <taxon>Pimelobacter</taxon>
    </lineage>
</organism>
<dbReference type="CDD" id="cd16917">
    <property type="entry name" value="HATPase_UhpB-NarQ-NarX-like"/>
    <property type="match status" value="1"/>
</dbReference>
<evidence type="ECO:0000256" key="10">
    <source>
        <dbReference type="ARBA" id="ARBA00022777"/>
    </source>
</evidence>
<evidence type="ECO:0000256" key="11">
    <source>
        <dbReference type="ARBA" id="ARBA00023004"/>
    </source>
</evidence>
<feature type="coiled-coil region" evidence="16">
    <location>
        <begin position="167"/>
        <end position="201"/>
    </location>
</feature>
<evidence type="ECO:0000256" key="13">
    <source>
        <dbReference type="ARBA" id="ARBA00023014"/>
    </source>
</evidence>
<dbReference type="GO" id="GO:0051539">
    <property type="term" value="F:4 iron, 4 sulfur cluster binding"/>
    <property type="evidence" value="ECO:0007669"/>
    <property type="project" value="UniProtKB-KW"/>
</dbReference>
<dbReference type="RefSeq" id="WP_151580236.1">
    <property type="nucleotide sequence ID" value="NZ_WBVM01000001.1"/>
</dbReference>
<dbReference type="EC" id="2.7.13.3" evidence="4"/>
<dbReference type="GO" id="GO:0046983">
    <property type="term" value="F:protein dimerization activity"/>
    <property type="evidence" value="ECO:0007669"/>
    <property type="project" value="InterPro"/>
</dbReference>
<evidence type="ECO:0000256" key="17">
    <source>
        <dbReference type="SAM" id="Phobius"/>
    </source>
</evidence>
<dbReference type="GO" id="GO:0046872">
    <property type="term" value="F:metal ion binding"/>
    <property type="evidence" value="ECO:0007669"/>
    <property type="project" value="UniProtKB-KW"/>
</dbReference>
<comment type="subcellular location">
    <subcellularLocation>
        <location evidence="3">Cytoplasm</location>
    </subcellularLocation>
</comment>
<keyword evidence="17" id="KW-1133">Transmembrane helix</keyword>
<comment type="function">
    <text evidence="14">Member of the two-component regulatory system NreB/NreC involved in the control of dissimilatory nitrate/nitrite reduction in response to oxygen. NreB functions as a direct oxygen sensor histidine kinase which is autophosphorylated, in the absence of oxygen, probably at the conserved histidine residue, and transfers its phosphate group probably to a conserved aspartate residue of NreC. NreB/NreC activates the expression of the nitrate (narGHJI) and nitrite (nir) reductase operons, as well as the putative nitrate transporter gene narT.</text>
</comment>
<dbReference type="SMART" id="SM00387">
    <property type="entry name" value="HATPase_c"/>
    <property type="match status" value="1"/>
</dbReference>
<evidence type="ECO:0000256" key="15">
    <source>
        <dbReference type="ARBA" id="ARBA00030800"/>
    </source>
</evidence>
<dbReference type="InterPro" id="IPR005467">
    <property type="entry name" value="His_kinase_dom"/>
</dbReference>
<evidence type="ECO:0000256" key="1">
    <source>
        <dbReference type="ARBA" id="ARBA00000085"/>
    </source>
</evidence>
<sequence>MTLPSLPVSVRRPAGVHGILAPAARLDRWLLAVLVVLLVTSAARYVERHGFHATGAAVLAGALVLGLAYATRGLLAGRAWWPTVWVTGMVVLWGALTAVAPSFAWCAVPVAFAVLRVLPFPWAVGTVVLMTVLLTAAWQRITDGFDPVQVAGPIGVALVTVLAYRALDLESRARQDLLDQLVEAQAELAEEQRRTGALAERTRLSREIHDSVGQGLSSINLLLQAAEQSWDAQPATAREHVRTAAATARDGLDEVRRVVRDLAPADLAASAAALPDALRRAAEQADPGGLPAEVRVDGTPVVVPADVAAALVRTARGALANVREHAGAGRVALTLTYLLDEVVLDVRDDGRGFDPAQVRAIGTRGRGLAGIRDRAEALGGQADIESAPGEGTTVSVRFPVHPIPQEERR</sequence>
<keyword evidence="12" id="KW-0902">Two-component regulatory system</keyword>
<keyword evidence="6" id="KW-0004">4Fe-4S</keyword>
<evidence type="ECO:0000256" key="16">
    <source>
        <dbReference type="SAM" id="Coils"/>
    </source>
</evidence>
<dbReference type="PROSITE" id="PS50109">
    <property type="entry name" value="HIS_KIN"/>
    <property type="match status" value="1"/>
</dbReference>
<reference evidence="19 20" key="1">
    <citation type="submission" date="2019-09" db="EMBL/GenBank/DDBJ databases">
        <title>Pimelobacter sp. isolated from Paulinella.</title>
        <authorList>
            <person name="Jeong S.E."/>
        </authorList>
    </citation>
    <scope>NUCLEOTIDE SEQUENCE [LARGE SCALE GENOMIC DNA]</scope>
    <source>
        <strain evidence="19 20">Pch-N</strain>
    </source>
</reference>
<evidence type="ECO:0000313" key="20">
    <source>
        <dbReference type="Proteomes" id="UP000449906"/>
    </source>
</evidence>
<dbReference type="Pfam" id="PF07730">
    <property type="entry name" value="HisKA_3"/>
    <property type="match status" value="1"/>
</dbReference>
<dbReference type="InterPro" id="IPR050482">
    <property type="entry name" value="Sensor_HK_TwoCompSys"/>
</dbReference>
<keyword evidence="10 19" id="KW-0418">Kinase</keyword>
<dbReference type="Gene3D" id="3.30.565.10">
    <property type="entry name" value="Histidine kinase-like ATPase, C-terminal domain"/>
    <property type="match status" value="1"/>
</dbReference>
<evidence type="ECO:0000256" key="7">
    <source>
        <dbReference type="ARBA" id="ARBA00022490"/>
    </source>
</evidence>
<keyword evidence="8" id="KW-0808">Transferase</keyword>
<dbReference type="InterPro" id="IPR036890">
    <property type="entry name" value="HATPase_C_sf"/>
</dbReference>
<dbReference type="InterPro" id="IPR017205">
    <property type="entry name" value="Sig_transdc_His_kinase_ChrS"/>
</dbReference>
<dbReference type="PANTHER" id="PTHR24421:SF62">
    <property type="entry name" value="SENSORY TRANSDUCTION HISTIDINE KINASE"/>
    <property type="match status" value="1"/>
</dbReference>
<dbReference type="PRINTS" id="PR00344">
    <property type="entry name" value="BCTRLSENSOR"/>
</dbReference>
<name>A0A7J5E3S6_NOCSI</name>
<comment type="caution">
    <text evidence="19">The sequence shown here is derived from an EMBL/GenBank/DDBJ whole genome shotgun (WGS) entry which is preliminary data.</text>
</comment>
<dbReference type="PANTHER" id="PTHR24421">
    <property type="entry name" value="NITRATE/NITRITE SENSOR PROTEIN NARX-RELATED"/>
    <property type="match status" value="1"/>
</dbReference>
<feature type="transmembrane region" description="Helical" evidence="17">
    <location>
        <begin position="53"/>
        <end position="70"/>
    </location>
</feature>
<evidence type="ECO:0000256" key="8">
    <source>
        <dbReference type="ARBA" id="ARBA00022679"/>
    </source>
</evidence>
<dbReference type="InterPro" id="IPR004358">
    <property type="entry name" value="Sig_transdc_His_kin-like_C"/>
</dbReference>
<protein>
    <recommendedName>
        <fullName evidence="5">Oxygen sensor histidine kinase NreB</fullName>
        <ecNumber evidence="4">2.7.13.3</ecNumber>
    </recommendedName>
    <alternativeName>
        <fullName evidence="15">Nitrogen regulation protein B</fullName>
    </alternativeName>
</protein>
<dbReference type="AlphaFoldDB" id="A0A7J5E3S6"/>
<evidence type="ECO:0000256" key="3">
    <source>
        <dbReference type="ARBA" id="ARBA00004496"/>
    </source>
</evidence>
<keyword evidence="7" id="KW-0963">Cytoplasm</keyword>
<evidence type="ECO:0000256" key="4">
    <source>
        <dbReference type="ARBA" id="ARBA00012438"/>
    </source>
</evidence>
<comment type="catalytic activity">
    <reaction evidence="1">
        <text>ATP + protein L-histidine = ADP + protein N-phospho-L-histidine.</text>
        <dbReference type="EC" id="2.7.13.3"/>
    </reaction>
</comment>
<keyword evidence="9" id="KW-0479">Metal-binding</keyword>
<feature type="transmembrane region" description="Helical" evidence="17">
    <location>
        <begin position="122"/>
        <end position="141"/>
    </location>
</feature>
<feature type="transmembrane region" description="Helical" evidence="17">
    <location>
        <begin position="90"/>
        <end position="115"/>
    </location>
</feature>
<dbReference type="GO" id="GO:0016020">
    <property type="term" value="C:membrane"/>
    <property type="evidence" value="ECO:0007669"/>
    <property type="project" value="InterPro"/>
</dbReference>
<evidence type="ECO:0000256" key="6">
    <source>
        <dbReference type="ARBA" id="ARBA00022485"/>
    </source>
</evidence>
<dbReference type="GO" id="GO:0005737">
    <property type="term" value="C:cytoplasm"/>
    <property type="evidence" value="ECO:0007669"/>
    <property type="project" value="UniProtKB-SubCell"/>
</dbReference>
<keyword evidence="17" id="KW-0472">Membrane</keyword>
<evidence type="ECO:0000256" key="12">
    <source>
        <dbReference type="ARBA" id="ARBA00023012"/>
    </source>
</evidence>
<evidence type="ECO:0000256" key="14">
    <source>
        <dbReference type="ARBA" id="ARBA00024827"/>
    </source>
</evidence>
<proteinExistence type="predicted"/>
<gene>
    <name evidence="19" type="ORF">F9L07_14490</name>
</gene>
<keyword evidence="13" id="KW-0411">Iron-sulfur</keyword>
<evidence type="ECO:0000313" key="19">
    <source>
        <dbReference type="EMBL" id="KAB2812911.1"/>
    </source>
</evidence>
<keyword evidence="11" id="KW-0408">Iron</keyword>
<dbReference type="Pfam" id="PF02518">
    <property type="entry name" value="HATPase_c"/>
    <property type="match status" value="1"/>
</dbReference>
<dbReference type="Proteomes" id="UP000449906">
    <property type="component" value="Unassembled WGS sequence"/>
</dbReference>
<evidence type="ECO:0000259" key="18">
    <source>
        <dbReference type="PROSITE" id="PS50109"/>
    </source>
</evidence>
<dbReference type="PIRSF" id="PIRSF037434">
    <property type="entry name" value="STHK_ChrS"/>
    <property type="match status" value="1"/>
</dbReference>
<feature type="domain" description="Histidine kinase" evidence="18">
    <location>
        <begin position="207"/>
        <end position="402"/>
    </location>
</feature>
<evidence type="ECO:0000256" key="9">
    <source>
        <dbReference type="ARBA" id="ARBA00022723"/>
    </source>
</evidence>